<proteinExistence type="inferred from homology"/>
<dbReference type="Pfam" id="PF02321">
    <property type="entry name" value="OEP"/>
    <property type="match status" value="2"/>
</dbReference>
<keyword evidence="7" id="KW-0998">Cell outer membrane</keyword>
<dbReference type="RefSeq" id="WP_112785703.1">
    <property type="nucleotide sequence ID" value="NZ_CP030041.1"/>
</dbReference>
<evidence type="ECO:0000256" key="4">
    <source>
        <dbReference type="ARBA" id="ARBA00022452"/>
    </source>
</evidence>
<dbReference type="GO" id="GO:0015288">
    <property type="term" value="F:porin activity"/>
    <property type="evidence" value="ECO:0007669"/>
    <property type="project" value="TreeGrafter"/>
</dbReference>
<accession>A0A2Z4INK9</accession>
<evidence type="ECO:0000256" key="7">
    <source>
        <dbReference type="ARBA" id="ARBA00023237"/>
    </source>
</evidence>
<comment type="subcellular location">
    <subcellularLocation>
        <location evidence="1">Cell outer membrane</location>
    </subcellularLocation>
</comment>
<reference evidence="10 11" key="1">
    <citation type="submission" date="2018-06" db="EMBL/GenBank/DDBJ databases">
        <title>Echinicola strongylocentroti sp. nov., isolated from a sea urchin Strongylocentrotus intermedius.</title>
        <authorList>
            <person name="Bae S.S."/>
        </authorList>
    </citation>
    <scope>NUCLEOTIDE SEQUENCE [LARGE SCALE GENOMIC DNA]</scope>
    <source>
        <strain evidence="10 11">MEBiC08714</strain>
    </source>
</reference>
<evidence type="ECO:0000256" key="2">
    <source>
        <dbReference type="ARBA" id="ARBA00007613"/>
    </source>
</evidence>
<evidence type="ECO:0000256" key="8">
    <source>
        <dbReference type="SAM" id="Coils"/>
    </source>
</evidence>
<keyword evidence="4" id="KW-1134">Transmembrane beta strand</keyword>
<evidence type="ECO:0000256" key="3">
    <source>
        <dbReference type="ARBA" id="ARBA00022448"/>
    </source>
</evidence>
<evidence type="ECO:0000256" key="9">
    <source>
        <dbReference type="SAM" id="SignalP"/>
    </source>
</evidence>
<dbReference type="InterPro" id="IPR051906">
    <property type="entry name" value="TolC-like"/>
</dbReference>
<keyword evidence="3" id="KW-0813">Transport</keyword>
<dbReference type="GO" id="GO:1990281">
    <property type="term" value="C:efflux pump complex"/>
    <property type="evidence" value="ECO:0007669"/>
    <property type="project" value="TreeGrafter"/>
</dbReference>
<keyword evidence="11" id="KW-1185">Reference proteome</keyword>
<evidence type="ECO:0000256" key="6">
    <source>
        <dbReference type="ARBA" id="ARBA00023136"/>
    </source>
</evidence>
<feature type="chain" id="PRO_5016317616" evidence="9">
    <location>
        <begin position="22"/>
        <end position="448"/>
    </location>
</feature>
<evidence type="ECO:0000256" key="5">
    <source>
        <dbReference type="ARBA" id="ARBA00022692"/>
    </source>
</evidence>
<gene>
    <name evidence="10" type="ORF">DN752_20510</name>
</gene>
<dbReference type="Gene3D" id="1.20.1600.10">
    <property type="entry name" value="Outer membrane efflux proteins (OEP)"/>
    <property type="match status" value="1"/>
</dbReference>
<dbReference type="SUPFAM" id="SSF56954">
    <property type="entry name" value="Outer membrane efflux proteins (OEP)"/>
    <property type="match status" value="1"/>
</dbReference>
<evidence type="ECO:0000313" key="11">
    <source>
        <dbReference type="Proteomes" id="UP000248688"/>
    </source>
</evidence>
<dbReference type="AlphaFoldDB" id="A0A2Z4INK9"/>
<feature type="signal peptide" evidence="9">
    <location>
        <begin position="1"/>
        <end position="21"/>
    </location>
</feature>
<organism evidence="10 11">
    <name type="scientific">Echinicola strongylocentroti</name>
    <dbReference type="NCBI Taxonomy" id="1795355"/>
    <lineage>
        <taxon>Bacteria</taxon>
        <taxon>Pseudomonadati</taxon>
        <taxon>Bacteroidota</taxon>
        <taxon>Cytophagia</taxon>
        <taxon>Cytophagales</taxon>
        <taxon>Cyclobacteriaceae</taxon>
        <taxon>Echinicola</taxon>
    </lineage>
</organism>
<dbReference type="EMBL" id="CP030041">
    <property type="protein sequence ID" value="AWW32330.1"/>
    <property type="molecule type" value="Genomic_DNA"/>
</dbReference>
<dbReference type="OrthoDB" id="9811587at2"/>
<comment type="similarity">
    <text evidence="2">Belongs to the outer membrane factor (OMF) (TC 1.B.17) family.</text>
</comment>
<name>A0A2Z4INK9_9BACT</name>
<protein>
    <submittedName>
        <fullName evidence="10">TolC family protein</fullName>
    </submittedName>
</protein>
<dbReference type="GO" id="GO:0015562">
    <property type="term" value="F:efflux transmembrane transporter activity"/>
    <property type="evidence" value="ECO:0007669"/>
    <property type="project" value="InterPro"/>
</dbReference>
<dbReference type="GO" id="GO:0009279">
    <property type="term" value="C:cell outer membrane"/>
    <property type="evidence" value="ECO:0007669"/>
    <property type="project" value="UniProtKB-SubCell"/>
</dbReference>
<dbReference type="PANTHER" id="PTHR30026:SF20">
    <property type="entry name" value="OUTER MEMBRANE PROTEIN TOLC"/>
    <property type="match status" value="1"/>
</dbReference>
<evidence type="ECO:0000313" key="10">
    <source>
        <dbReference type="EMBL" id="AWW32330.1"/>
    </source>
</evidence>
<dbReference type="KEGG" id="est:DN752_20510"/>
<dbReference type="PANTHER" id="PTHR30026">
    <property type="entry name" value="OUTER MEMBRANE PROTEIN TOLC"/>
    <property type="match status" value="1"/>
</dbReference>
<feature type="coiled-coil region" evidence="8">
    <location>
        <begin position="117"/>
        <end position="176"/>
    </location>
</feature>
<keyword evidence="8" id="KW-0175">Coiled coil</keyword>
<dbReference type="InterPro" id="IPR003423">
    <property type="entry name" value="OMP_efflux"/>
</dbReference>
<keyword evidence="5" id="KW-0812">Transmembrane</keyword>
<sequence length="448" mass="49603">MMKKFFTAVVFTCGFLSVLHAQDISSMSLEECIQIGLENNLELQRSLLNQVNNETNLKEAKLRRYPSLSASSSYRYNWGRSINPVTSVASLVDFGSAGLSASTNMTLYAGGQVNHSIKQAKKDLEAGEMNVEAARNNITLNIVNLFVNVVFAKEQLNVAEAQLEVTSRQLERTQKLVDAGALPLSDQLDLEAQNATSAMEFTNAKNNLRLAKLDLSQAMQLPFEEEFNVAVPELEAENYMISNDDVDEIFSIAVTLMPEIKAAELGMESAEYGVKVAKGGLLPTLGLGGSIGTNYTDNFEDPQTGEPRPFKDQLSLNLNEGLGLSLNIPIFNNGSNKAALQRARVQKYMSEISHQEARNQLRQDIETAYTNAVASRQSYESSTVRVSSLKEAFRMAQKRFEVGVINAVDFQVAQNNLFNAQADLLQAKYEYIFRVKVLDFYLGNPLTL</sequence>
<keyword evidence="9" id="KW-0732">Signal</keyword>
<evidence type="ECO:0000256" key="1">
    <source>
        <dbReference type="ARBA" id="ARBA00004442"/>
    </source>
</evidence>
<dbReference type="Proteomes" id="UP000248688">
    <property type="component" value="Chromosome"/>
</dbReference>
<keyword evidence="6" id="KW-0472">Membrane</keyword>